<dbReference type="SUPFAM" id="SSF56317">
    <property type="entry name" value="Carbon-nitrogen hydrolase"/>
    <property type="match status" value="1"/>
</dbReference>
<dbReference type="InterPro" id="IPR036526">
    <property type="entry name" value="C-N_Hydrolase_sf"/>
</dbReference>
<dbReference type="AlphaFoldDB" id="A0A645J9R0"/>
<sequence>MAGELPDSPFTGTSLFVSPIGAILNMAGVEEETILYQDIDIDLIHKERKENTVLIDRHPEDYRILSEL</sequence>
<proteinExistence type="predicted"/>
<reference evidence="1" key="1">
    <citation type="submission" date="2019-08" db="EMBL/GenBank/DDBJ databases">
        <authorList>
            <person name="Kucharzyk K."/>
            <person name="Murdoch R.W."/>
            <person name="Higgins S."/>
            <person name="Loffler F."/>
        </authorList>
    </citation>
    <scope>NUCLEOTIDE SEQUENCE</scope>
</reference>
<name>A0A645J9R0_9ZZZZ</name>
<evidence type="ECO:0000313" key="1">
    <source>
        <dbReference type="EMBL" id="MPN60415.1"/>
    </source>
</evidence>
<evidence type="ECO:0008006" key="2">
    <source>
        <dbReference type="Google" id="ProtNLM"/>
    </source>
</evidence>
<organism evidence="1">
    <name type="scientific">bioreactor metagenome</name>
    <dbReference type="NCBI Taxonomy" id="1076179"/>
    <lineage>
        <taxon>unclassified sequences</taxon>
        <taxon>metagenomes</taxon>
        <taxon>ecological metagenomes</taxon>
    </lineage>
</organism>
<protein>
    <recommendedName>
        <fullName evidence="2">CN hydrolase domain-containing protein</fullName>
    </recommendedName>
</protein>
<gene>
    <name evidence="1" type="ORF">SDC9_208143</name>
</gene>
<dbReference type="Gene3D" id="3.60.110.10">
    <property type="entry name" value="Carbon-nitrogen hydrolase"/>
    <property type="match status" value="1"/>
</dbReference>
<accession>A0A645J9R0</accession>
<dbReference type="EMBL" id="VSSQ01135662">
    <property type="protein sequence ID" value="MPN60415.1"/>
    <property type="molecule type" value="Genomic_DNA"/>
</dbReference>
<comment type="caution">
    <text evidence="1">The sequence shown here is derived from an EMBL/GenBank/DDBJ whole genome shotgun (WGS) entry which is preliminary data.</text>
</comment>